<proteinExistence type="predicted"/>
<feature type="compositionally biased region" description="Basic and acidic residues" evidence="1">
    <location>
        <begin position="1"/>
        <end position="18"/>
    </location>
</feature>
<dbReference type="EMBL" id="BKCJ011295438">
    <property type="protein sequence ID" value="GFD16758.1"/>
    <property type="molecule type" value="Genomic_DNA"/>
</dbReference>
<protein>
    <submittedName>
        <fullName evidence="2">Uncharacterized protein</fullName>
    </submittedName>
</protein>
<gene>
    <name evidence="2" type="ORF">Tci_888727</name>
</gene>
<feature type="region of interest" description="Disordered" evidence="1">
    <location>
        <begin position="1"/>
        <end position="21"/>
    </location>
</feature>
<dbReference type="AlphaFoldDB" id="A0A699U6A7"/>
<name>A0A699U6A7_TANCI</name>
<reference evidence="2" key="1">
    <citation type="journal article" date="2019" name="Sci. Rep.">
        <title>Draft genome of Tanacetum cinerariifolium, the natural source of mosquito coil.</title>
        <authorList>
            <person name="Yamashiro T."/>
            <person name="Shiraishi A."/>
            <person name="Satake H."/>
            <person name="Nakayama K."/>
        </authorList>
    </citation>
    <scope>NUCLEOTIDE SEQUENCE</scope>
</reference>
<evidence type="ECO:0000313" key="2">
    <source>
        <dbReference type="EMBL" id="GFD16758.1"/>
    </source>
</evidence>
<sequence length="122" mass="12960">CGDQTRKQGDKAENKDNGKSPVVTITGFRDLNKEFAGCINNSSNGVNAAGSLVFAVELNFINSTNNFSDVGPSNVAMPNLEDFSHNADDVGAGADINNMESIIPVSPILTTRIHKDHPTSQI</sequence>
<feature type="non-terminal residue" evidence="2">
    <location>
        <position position="1"/>
    </location>
</feature>
<accession>A0A699U6A7</accession>
<evidence type="ECO:0000256" key="1">
    <source>
        <dbReference type="SAM" id="MobiDB-lite"/>
    </source>
</evidence>
<comment type="caution">
    <text evidence="2">The sequence shown here is derived from an EMBL/GenBank/DDBJ whole genome shotgun (WGS) entry which is preliminary data.</text>
</comment>
<organism evidence="2">
    <name type="scientific">Tanacetum cinerariifolium</name>
    <name type="common">Dalmatian daisy</name>
    <name type="synonym">Chrysanthemum cinerariifolium</name>
    <dbReference type="NCBI Taxonomy" id="118510"/>
    <lineage>
        <taxon>Eukaryota</taxon>
        <taxon>Viridiplantae</taxon>
        <taxon>Streptophyta</taxon>
        <taxon>Embryophyta</taxon>
        <taxon>Tracheophyta</taxon>
        <taxon>Spermatophyta</taxon>
        <taxon>Magnoliopsida</taxon>
        <taxon>eudicotyledons</taxon>
        <taxon>Gunneridae</taxon>
        <taxon>Pentapetalae</taxon>
        <taxon>asterids</taxon>
        <taxon>campanulids</taxon>
        <taxon>Asterales</taxon>
        <taxon>Asteraceae</taxon>
        <taxon>Asteroideae</taxon>
        <taxon>Anthemideae</taxon>
        <taxon>Anthemidinae</taxon>
        <taxon>Tanacetum</taxon>
    </lineage>
</organism>
<feature type="non-terminal residue" evidence="2">
    <location>
        <position position="122"/>
    </location>
</feature>